<keyword evidence="2" id="KW-0813">Transport</keyword>
<dbReference type="InterPro" id="IPR011074">
    <property type="entry name" value="CRAL/TRIO_N_dom"/>
</dbReference>
<dbReference type="Pfam" id="PF00650">
    <property type="entry name" value="CRAL_TRIO"/>
    <property type="match status" value="1"/>
</dbReference>
<dbReference type="SUPFAM" id="SSF52087">
    <property type="entry name" value="CRAL/TRIO domain"/>
    <property type="match status" value="1"/>
</dbReference>
<gene>
    <name evidence="6" type="ORF">NE237_018474</name>
</gene>
<feature type="region of interest" description="Disordered" evidence="4">
    <location>
        <begin position="29"/>
        <end position="102"/>
    </location>
</feature>
<dbReference type="EMBL" id="JAMYWD010000007">
    <property type="protein sequence ID" value="KAJ4966625.1"/>
    <property type="molecule type" value="Genomic_DNA"/>
</dbReference>
<dbReference type="Proteomes" id="UP001141806">
    <property type="component" value="Unassembled WGS sequence"/>
</dbReference>
<dbReference type="PANTHER" id="PTHR45932:SF2">
    <property type="entry name" value="PATELLIN-4"/>
    <property type="match status" value="1"/>
</dbReference>
<dbReference type="SMART" id="SM01100">
    <property type="entry name" value="CRAL_TRIO_N"/>
    <property type="match status" value="1"/>
</dbReference>
<accession>A0A9Q0QNZ1</accession>
<dbReference type="GO" id="GO:0016020">
    <property type="term" value="C:membrane"/>
    <property type="evidence" value="ECO:0007669"/>
    <property type="project" value="UniProtKB-SubCell"/>
</dbReference>
<reference evidence="6" key="1">
    <citation type="journal article" date="2023" name="Plant J.">
        <title>The genome of the king protea, Protea cynaroides.</title>
        <authorList>
            <person name="Chang J."/>
            <person name="Duong T.A."/>
            <person name="Schoeman C."/>
            <person name="Ma X."/>
            <person name="Roodt D."/>
            <person name="Barker N."/>
            <person name="Li Z."/>
            <person name="Van de Peer Y."/>
            <person name="Mizrachi E."/>
        </authorList>
    </citation>
    <scope>NUCLEOTIDE SEQUENCE</scope>
    <source>
        <tissue evidence="6">Young leaves</tissue>
    </source>
</reference>
<evidence type="ECO:0000256" key="3">
    <source>
        <dbReference type="ARBA" id="ARBA00023136"/>
    </source>
</evidence>
<dbReference type="Pfam" id="PF03765">
    <property type="entry name" value="CRAL_TRIO_N"/>
    <property type="match status" value="1"/>
</dbReference>
<keyword evidence="3" id="KW-0472">Membrane</keyword>
<comment type="subcellular location">
    <subcellularLocation>
        <location evidence="1">Membrane</location>
    </subcellularLocation>
</comment>
<sequence length="361" mass="40476">MTAEVNSEETQVVEVLVSQPEVVETVKVVEGDVDAKKEEKPIKEIEEKGQPVKEEEEGKLDEKKEEEKPAQSEGEAEEKPSKGVPEKEKSVAAEEGEEVEEAEEVNVDISLWGVPLLPSKGAEGTDVILLKFLRARDFKVNDAFEMLMNTLQWRKEFKIDSILDEDLGSDLNSVAYMNGVDRKGHPVCYNIYGLMEEGIQKLDFKQGGVSSILQFTDLKNSPGPSKKELRISTKQAVGLLQDNYPEFVPRNIFINVPFWYYAFNAVLSPFLTHRTKSKFVFARSSKVAETLLKYIPAENIPIQFGGLKRENDSEFSVEDGIVSELLVKNGGKETVEIPVPKIGSTAIWDLTVLGWEVSYKK</sequence>
<evidence type="ECO:0000256" key="1">
    <source>
        <dbReference type="ARBA" id="ARBA00004370"/>
    </source>
</evidence>
<evidence type="ECO:0000259" key="5">
    <source>
        <dbReference type="PROSITE" id="PS50191"/>
    </source>
</evidence>
<dbReference type="PROSITE" id="PS50191">
    <property type="entry name" value="CRAL_TRIO"/>
    <property type="match status" value="1"/>
</dbReference>
<evidence type="ECO:0000256" key="2">
    <source>
        <dbReference type="ARBA" id="ARBA00022448"/>
    </source>
</evidence>
<dbReference type="CDD" id="cd00170">
    <property type="entry name" value="SEC14"/>
    <property type="match status" value="1"/>
</dbReference>
<dbReference type="SUPFAM" id="SSF46938">
    <property type="entry name" value="CRAL/TRIO N-terminal domain"/>
    <property type="match status" value="1"/>
</dbReference>
<comment type="caution">
    <text evidence="6">The sequence shown here is derived from an EMBL/GenBank/DDBJ whole genome shotgun (WGS) entry which is preliminary data.</text>
</comment>
<feature type="compositionally biased region" description="Basic and acidic residues" evidence="4">
    <location>
        <begin position="77"/>
        <end position="92"/>
    </location>
</feature>
<dbReference type="InterPro" id="IPR001251">
    <property type="entry name" value="CRAL-TRIO_dom"/>
</dbReference>
<dbReference type="InterPro" id="IPR036273">
    <property type="entry name" value="CRAL/TRIO_N_dom_sf"/>
</dbReference>
<feature type="compositionally biased region" description="Basic and acidic residues" evidence="4">
    <location>
        <begin position="60"/>
        <end position="70"/>
    </location>
</feature>
<feature type="compositionally biased region" description="Basic and acidic residues" evidence="4">
    <location>
        <begin position="29"/>
        <end position="53"/>
    </location>
</feature>
<organism evidence="6 7">
    <name type="scientific">Protea cynaroides</name>
    <dbReference type="NCBI Taxonomy" id="273540"/>
    <lineage>
        <taxon>Eukaryota</taxon>
        <taxon>Viridiplantae</taxon>
        <taxon>Streptophyta</taxon>
        <taxon>Embryophyta</taxon>
        <taxon>Tracheophyta</taxon>
        <taxon>Spermatophyta</taxon>
        <taxon>Magnoliopsida</taxon>
        <taxon>Proteales</taxon>
        <taxon>Proteaceae</taxon>
        <taxon>Protea</taxon>
    </lineage>
</organism>
<proteinExistence type="predicted"/>
<dbReference type="GO" id="GO:0008289">
    <property type="term" value="F:lipid binding"/>
    <property type="evidence" value="ECO:0007669"/>
    <property type="project" value="InterPro"/>
</dbReference>
<dbReference type="Gene3D" id="3.40.525.10">
    <property type="entry name" value="CRAL-TRIO lipid binding domain"/>
    <property type="match status" value="1"/>
</dbReference>
<dbReference type="AlphaFoldDB" id="A0A9Q0QNZ1"/>
<dbReference type="PANTHER" id="PTHR45932">
    <property type="entry name" value="PATELLIN-1"/>
    <property type="match status" value="1"/>
</dbReference>
<dbReference type="SMART" id="SM00516">
    <property type="entry name" value="SEC14"/>
    <property type="match status" value="1"/>
</dbReference>
<evidence type="ECO:0000313" key="7">
    <source>
        <dbReference type="Proteomes" id="UP001141806"/>
    </source>
</evidence>
<name>A0A9Q0QNZ1_9MAGN</name>
<dbReference type="OrthoDB" id="75724at2759"/>
<evidence type="ECO:0000313" key="6">
    <source>
        <dbReference type="EMBL" id="KAJ4966625.1"/>
    </source>
</evidence>
<evidence type="ECO:0000256" key="4">
    <source>
        <dbReference type="SAM" id="MobiDB-lite"/>
    </source>
</evidence>
<protein>
    <recommendedName>
        <fullName evidence="5">CRAL-TRIO domain-containing protein</fullName>
    </recommendedName>
</protein>
<feature type="domain" description="CRAL-TRIO" evidence="5">
    <location>
        <begin position="191"/>
        <end position="312"/>
    </location>
</feature>
<keyword evidence="7" id="KW-1185">Reference proteome</keyword>
<dbReference type="InterPro" id="IPR036865">
    <property type="entry name" value="CRAL-TRIO_dom_sf"/>
</dbReference>
<dbReference type="InterPro" id="IPR044834">
    <property type="entry name" value="PATL"/>
</dbReference>